<reference evidence="2 3" key="1">
    <citation type="journal article" date="2021" name="ISME J.">
        <title>Genomic evolution of the class Acidithiobacillia: deep-branching Proteobacteria living in extreme acidic conditions.</title>
        <authorList>
            <person name="Moya-Beltran A."/>
            <person name="Beard S."/>
            <person name="Rojas-Villalobos C."/>
            <person name="Issotta F."/>
            <person name="Gallardo Y."/>
            <person name="Ulloa R."/>
            <person name="Giaveno A."/>
            <person name="Degli Esposti M."/>
            <person name="Johnson D.B."/>
            <person name="Quatrini R."/>
        </authorList>
    </citation>
    <scope>NUCLEOTIDE SEQUENCE [LARGE SCALE GENOMIC DNA]</scope>
    <source>
        <strain evidence="2 3">ATCC 19703</strain>
    </source>
</reference>
<evidence type="ECO:0000313" key="3">
    <source>
        <dbReference type="Proteomes" id="UP001197028"/>
    </source>
</evidence>
<dbReference type="Gene3D" id="1.10.1220.10">
    <property type="entry name" value="Met repressor-like"/>
    <property type="match status" value="1"/>
</dbReference>
<dbReference type="SUPFAM" id="SSF47598">
    <property type="entry name" value="Ribbon-helix-helix"/>
    <property type="match status" value="1"/>
</dbReference>
<name>A0ABS5ZT04_9PROT</name>
<keyword evidence="3" id="KW-1185">Reference proteome</keyword>
<evidence type="ECO:0000313" key="2">
    <source>
        <dbReference type="EMBL" id="MBU2739768.1"/>
    </source>
</evidence>
<proteinExistence type="predicted"/>
<evidence type="ECO:0008006" key="4">
    <source>
        <dbReference type="Google" id="ProtNLM"/>
    </source>
</evidence>
<dbReference type="InterPro" id="IPR013321">
    <property type="entry name" value="Arc_rbn_hlx_hlx"/>
</dbReference>
<dbReference type="InterPro" id="IPR010985">
    <property type="entry name" value="Ribbon_hlx_hlx"/>
</dbReference>
<dbReference type="EMBL" id="JABELD010000125">
    <property type="protein sequence ID" value="MBU2739768.1"/>
    <property type="molecule type" value="Genomic_DNA"/>
</dbReference>
<dbReference type="Proteomes" id="UP001197028">
    <property type="component" value="Unassembled WGS sequence"/>
</dbReference>
<gene>
    <name evidence="2" type="ORF">HJG40_13475</name>
</gene>
<feature type="compositionally biased region" description="Basic and acidic residues" evidence="1">
    <location>
        <begin position="74"/>
        <end position="90"/>
    </location>
</feature>
<sequence length="100" mass="11485">MISLQLNEIPEELYQCLVKNAELHQRSLNAEILDCLAIQMFQSNIKNRSTQVSIRNLLSAEELKALLSTEDDLLDRSDTPDLEPDNRETDAGDYYKTQSR</sequence>
<feature type="region of interest" description="Disordered" evidence="1">
    <location>
        <begin position="69"/>
        <end position="100"/>
    </location>
</feature>
<accession>A0ABS5ZT04</accession>
<protein>
    <recommendedName>
        <fullName evidence="4">Arc-like DNA binding domain-containing protein</fullName>
    </recommendedName>
</protein>
<evidence type="ECO:0000256" key="1">
    <source>
        <dbReference type="SAM" id="MobiDB-lite"/>
    </source>
</evidence>
<organism evidence="2 3">
    <name type="scientific">Acidithiobacillus concretivorus</name>
    <dbReference type="NCBI Taxonomy" id="3063952"/>
    <lineage>
        <taxon>Bacteria</taxon>
        <taxon>Pseudomonadati</taxon>
        <taxon>Pseudomonadota</taxon>
        <taxon>Acidithiobacillia</taxon>
        <taxon>Acidithiobacillales</taxon>
        <taxon>Acidithiobacillaceae</taxon>
        <taxon>Acidithiobacillus</taxon>
    </lineage>
</organism>
<comment type="caution">
    <text evidence="2">The sequence shown here is derived from an EMBL/GenBank/DDBJ whole genome shotgun (WGS) entry which is preliminary data.</text>
</comment>